<evidence type="ECO:0000313" key="2">
    <source>
        <dbReference type="Proteomes" id="UP000287394"/>
    </source>
</evidence>
<accession>A0A402D5L6</accession>
<protein>
    <submittedName>
        <fullName evidence="1">Uncharacterized protein</fullName>
    </submittedName>
</protein>
<sequence length="127" mass="13813">MSEIITRRYYRAAKHRTWHIAGEDGLPVCGVQTKPGGTHKTDLTLVDRGWACRKCHHRVSAKPFVPRPPISEAPPSSVFLTQPRKRSADLATTGQQCYLLRYGHATAMQAAGMTVSEASAIIDAAGA</sequence>
<dbReference type="Proteomes" id="UP000287394">
    <property type="component" value="Chromosome"/>
</dbReference>
<dbReference type="RefSeq" id="WP_125206350.1">
    <property type="nucleotide sequence ID" value="NZ_AP025739.1"/>
</dbReference>
<name>A0A402D5L6_9BACT</name>
<dbReference type="EMBL" id="AP025739">
    <property type="protein sequence ID" value="BDI33454.1"/>
    <property type="molecule type" value="Genomic_DNA"/>
</dbReference>
<dbReference type="AlphaFoldDB" id="A0A402D5L6"/>
<proteinExistence type="predicted"/>
<dbReference type="KEGG" id="ccot:CCAX7_55050"/>
<keyword evidence="2" id="KW-1185">Reference proteome</keyword>
<evidence type="ECO:0000313" key="1">
    <source>
        <dbReference type="EMBL" id="BDI33454.1"/>
    </source>
</evidence>
<organism evidence="1 2">
    <name type="scientific">Capsulimonas corticalis</name>
    <dbReference type="NCBI Taxonomy" id="2219043"/>
    <lineage>
        <taxon>Bacteria</taxon>
        <taxon>Bacillati</taxon>
        <taxon>Armatimonadota</taxon>
        <taxon>Armatimonadia</taxon>
        <taxon>Capsulimonadales</taxon>
        <taxon>Capsulimonadaceae</taxon>
        <taxon>Capsulimonas</taxon>
    </lineage>
</organism>
<gene>
    <name evidence="1" type="ORF">CCAX7_55050</name>
</gene>
<reference evidence="1 2" key="1">
    <citation type="journal article" date="2019" name="Int. J. Syst. Evol. Microbiol.">
        <title>Capsulimonas corticalis gen. nov., sp. nov., an aerobic capsulated bacterium, of a novel bacterial order, Capsulimonadales ord. nov., of the class Armatimonadia of the phylum Armatimonadetes.</title>
        <authorList>
            <person name="Li J."/>
            <person name="Kudo C."/>
            <person name="Tonouchi A."/>
        </authorList>
    </citation>
    <scope>NUCLEOTIDE SEQUENCE [LARGE SCALE GENOMIC DNA]</scope>
    <source>
        <strain evidence="1 2">AX-7</strain>
    </source>
</reference>